<dbReference type="KEGG" id="pspc:Strain318_002686"/>
<accession>A0AA49JXE4</accession>
<sequence length="158" mass="17083">MRSLARISLTVALSGAALVAPRLEAQQRPGTAAQSAAVSIDWRLLGQMNPDTRVAPDSLKRLDGRRVRIPGFVVPLDDAQDEGAEFLLVPYYGACVHTPPPPPNQMAFVTMQGGRPIKLALFDAVWMEGTLRIVNYDSPYGSVGFTIEGLSMAPYTGR</sequence>
<dbReference type="AlphaFoldDB" id="A0AA49Q9G7"/>
<reference evidence="2" key="1">
    <citation type="submission" date="2023-07" db="EMBL/GenBank/DDBJ databases">
        <authorList>
            <person name="Haufschild T."/>
            <person name="Kallscheuer N."/>
            <person name="Hammer J."/>
            <person name="Kohn T."/>
            <person name="Kabuu M."/>
            <person name="Jogler M."/>
            <person name="Wohfarth N."/>
            <person name="Heuer A."/>
            <person name="Rohde M."/>
            <person name="van Teeseling M.C.F."/>
            <person name="Jogler C."/>
        </authorList>
    </citation>
    <scope>NUCLEOTIDE SEQUENCE</scope>
    <source>
        <strain evidence="1">Strain 138</strain>
        <strain evidence="2">Strain 318</strain>
    </source>
</reference>
<evidence type="ECO:0000313" key="1">
    <source>
        <dbReference type="EMBL" id="WKW13368.1"/>
    </source>
</evidence>
<proteinExistence type="predicted"/>
<organism evidence="2 3">
    <name type="scientific">Pseudogemmatithrix spongiicola</name>
    <dbReference type="NCBI Taxonomy" id="3062599"/>
    <lineage>
        <taxon>Bacteria</taxon>
        <taxon>Pseudomonadati</taxon>
        <taxon>Gemmatimonadota</taxon>
        <taxon>Gemmatimonadia</taxon>
        <taxon>Gemmatimonadales</taxon>
        <taxon>Gemmatimonadaceae</taxon>
        <taxon>Pseudogemmatithrix</taxon>
    </lineage>
</organism>
<dbReference type="Proteomes" id="UP001229955">
    <property type="component" value="Chromosome"/>
</dbReference>
<protein>
    <submittedName>
        <fullName evidence="2">DUF3299 domain-containing protein</fullName>
    </submittedName>
</protein>
<accession>A0AA49Q9G7</accession>
<dbReference type="InterPro" id="IPR021727">
    <property type="entry name" value="DUF3299"/>
</dbReference>
<keyword evidence="3" id="KW-1185">Reference proteome</keyword>
<dbReference type="RefSeq" id="WP_367886226.1">
    <property type="nucleotide sequence ID" value="NZ_CP130612.1"/>
</dbReference>
<dbReference type="Pfam" id="PF11736">
    <property type="entry name" value="DUF3299"/>
    <property type="match status" value="1"/>
</dbReference>
<gene>
    <name evidence="1" type="ORF">Strain138_002686</name>
    <name evidence="2" type="ORF">Strain318_002686</name>
</gene>
<evidence type="ECO:0000313" key="2">
    <source>
        <dbReference type="EMBL" id="WKW16275.1"/>
    </source>
</evidence>
<dbReference type="EMBL" id="CP130612">
    <property type="protein sequence ID" value="WKW13368.1"/>
    <property type="molecule type" value="Genomic_DNA"/>
</dbReference>
<dbReference type="Gene3D" id="2.40.50.870">
    <property type="entry name" value="Protein of unknown function (DUF3299)"/>
    <property type="match status" value="1"/>
</dbReference>
<dbReference type="EMBL" id="CP130613">
    <property type="protein sequence ID" value="WKW16275.1"/>
    <property type="molecule type" value="Genomic_DNA"/>
</dbReference>
<name>A0AA49Q9G7_9BACT</name>
<evidence type="ECO:0000313" key="3">
    <source>
        <dbReference type="Proteomes" id="UP001229955"/>
    </source>
</evidence>